<keyword evidence="1" id="KW-0805">Transcription regulation</keyword>
<dbReference type="RefSeq" id="WP_345341103.1">
    <property type="nucleotide sequence ID" value="NZ_BAABLI010000017.1"/>
</dbReference>
<evidence type="ECO:0000313" key="7">
    <source>
        <dbReference type="Proteomes" id="UP001597380"/>
    </source>
</evidence>
<dbReference type="Pfam" id="PF22604">
    <property type="entry name" value="TetR_HI_0893_C"/>
    <property type="match status" value="1"/>
</dbReference>
<dbReference type="SUPFAM" id="SSF46689">
    <property type="entry name" value="Homeodomain-like"/>
    <property type="match status" value="1"/>
</dbReference>
<dbReference type="InterPro" id="IPR001647">
    <property type="entry name" value="HTH_TetR"/>
</dbReference>
<dbReference type="Pfam" id="PF00440">
    <property type="entry name" value="TetR_N"/>
    <property type="match status" value="1"/>
</dbReference>
<sequence length="188" mass="21103">MTDKRQKILDAARTTLAIKGFHGTTMSDISRQAGVAAGTLYLYFEDKDTLLEQTLADNLEQIAHACFQSHDPSQSPHQQFVQIWTALAAFLIEHPQMLHGWELSRHVTDKARLHQLQQKKQTLFMPIRELFETGLNSGQLKPIPMELLAAIGLESCAALVRRHIDGQFLLDEKMIAIASEASWQAIAS</sequence>
<feature type="DNA-binding region" description="H-T-H motif" evidence="4">
    <location>
        <begin position="25"/>
        <end position="44"/>
    </location>
</feature>
<keyword evidence="2 4" id="KW-0238">DNA-binding</keyword>
<evidence type="ECO:0000256" key="1">
    <source>
        <dbReference type="ARBA" id="ARBA00023015"/>
    </source>
</evidence>
<dbReference type="PANTHER" id="PTHR30055">
    <property type="entry name" value="HTH-TYPE TRANSCRIPTIONAL REGULATOR RUTR"/>
    <property type="match status" value="1"/>
</dbReference>
<name>A0ABW4XKM1_9GAMM</name>
<gene>
    <name evidence="6" type="ORF">ACFSJ3_08890</name>
</gene>
<evidence type="ECO:0000256" key="4">
    <source>
        <dbReference type="PROSITE-ProRule" id="PRU00335"/>
    </source>
</evidence>
<accession>A0ABW4XKM1</accession>
<dbReference type="InterPro" id="IPR009057">
    <property type="entry name" value="Homeodomain-like_sf"/>
</dbReference>
<keyword evidence="7" id="KW-1185">Reference proteome</keyword>
<dbReference type="PRINTS" id="PR00455">
    <property type="entry name" value="HTHTETR"/>
</dbReference>
<dbReference type="Gene3D" id="1.10.357.10">
    <property type="entry name" value="Tetracycline Repressor, domain 2"/>
    <property type="match status" value="1"/>
</dbReference>
<dbReference type="InterPro" id="IPR054422">
    <property type="entry name" value="TetR-like_HI_0893_C"/>
</dbReference>
<evidence type="ECO:0000259" key="5">
    <source>
        <dbReference type="PROSITE" id="PS50977"/>
    </source>
</evidence>
<reference evidence="7" key="1">
    <citation type="journal article" date="2019" name="Int. J. Syst. Evol. Microbiol.">
        <title>The Global Catalogue of Microorganisms (GCM) 10K type strain sequencing project: providing services to taxonomists for standard genome sequencing and annotation.</title>
        <authorList>
            <consortium name="The Broad Institute Genomics Platform"/>
            <consortium name="The Broad Institute Genome Sequencing Center for Infectious Disease"/>
            <person name="Wu L."/>
            <person name="Ma J."/>
        </authorList>
    </citation>
    <scope>NUCLEOTIDE SEQUENCE [LARGE SCALE GENOMIC DNA]</scope>
    <source>
        <strain evidence="7">CGMCC 1.10992</strain>
    </source>
</reference>
<evidence type="ECO:0000256" key="2">
    <source>
        <dbReference type="ARBA" id="ARBA00023125"/>
    </source>
</evidence>
<dbReference type="PROSITE" id="PS50977">
    <property type="entry name" value="HTH_TETR_2"/>
    <property type="match status" value="1"/>
</dbReference>
<dbReference type="PANTHER" id="PTHR30055:SF234">
    <property type="entry name" value="HTH-TYPE TRANSCRIPTIONAL REGULATOR BETI"/>
    <property type="match status" value="1"/>
</dbReference>
<dbReference type="Proteomes" id="UP001597380">
    <property type="component" value="Unassembled WGS sequence"/>
</dbReference>
<keyword evidence="3" id="KW-0804">Transcription</keyword>
<dbReference type="InterPro" id="IPR023772">
    <property type="entry name" value="DNA-bd_HTH_TetR-type_CS"/>
</dbReference>
<evidence type="ECO:0000313" key="6">
    <source>
        <dbReference type="EMBL" id="MFD2096096.1"/>
    </source>
</evidence>
<feature type="domain" description="HTH tetR-type" evidence="5">
    <location>
        <begin position="2"/>
        <end position="62"/>
    </location>
</feature>
<protein>
    <submittedName>
        <fullName evidence="6">TetR/AcrR family transcriptional regulator</fullName>
    </submittedName>
</protein>
<comment type="caution">
    <text evidence="6">The sequence shown here is derived from an EMBL/GenBank/DDBJ whole genome shotgun (WGS) entry which is preliminary data.</text>
</comment>
<dbReference type="EMBL" id="JBHUHT010000011">
    <property type="protein sequence ID" value="MFD2096096.1"/>
    <property type="molecule type" value="Genomic_DNA"/>
</dbReference>
<evidence type="ECO:0000256" key="3">
    <source>
        <dbReference type="ARBA" id="ARBA00023163"/>
    </source>
</evidence>
<proteinExistence type="predicted"/>
<dbReference type="InterPro" id="IPR050109">
    <property type="entry name" value="HTH-type_TetR-like_transc_reg"/>
</dbReference>
<organism evidence="6 7">
    <name type="scientific">Corallincola platygyrae</name>
    <dbReference type="NCBI Taxonomy" id="1193278"/>
    <lineage>
        <taxon>Bacteria</taxon>
        <taxon>Pseudomonadati</taxon>
        <taxon>Pseudomonadota</taxon>
        <taxon>Gammaproteobacteria</taxon>
        <taxon>Alteromonadales</taxon>
        <taxon>Psychromonadaceae</taxon>
        <taxon>Corallincola</taxon>
    </lineage>
</organism>
<dbReference type="PROSITE" id="PS01081">
    <property type="entry name" value="HTH_TETR_1"/>
    <property type="match status" value="1"/>
</dbReference>